<dbReference type="Proteomes" id="UP000034682">
    <property type="component" value="Unassembled WGS sequence"/>
</dbReference>
<dbReference type="Gene3D" id="1.20.58.2140">
    <property type="match status" value="1"/>
</dbReference>
<gene>
    <name evidence="1" type="ORF">UY02_C0011G0004</name>
</gene>
<comment type="caution">
    <text evidence="1">The sequence shown here is derived from an EMBL/GenBank/DDBJ whole genome shotgun (WGS) entry which is preliminary data.</text>
</comment>
<evidence type="ECO:0000313" key="2">
    <source>
        <dbReference type="Proteomes" id="UP000034682"/>
    </source>
</evidence>
<proteinExistence type="predicted"/>
<evidence type="ECO:0000313" key="1">
    <source>
        <dbReference type="EMBL" id="KKU76857.1"/>
    </source>
</evidence>
<dbReference type="AlphaFoldDB" id="A0A0G1T554"/>
<organism evidence="1 2">
    <name type="scientific">Candidatus Giovannonibacteria bacterium GW2011_GWB1_47_6b</name>
    <dbReference type="NCBI Taxonomy" id="1618655"/>
    <lineage>
        <taxon>Bacteria</taxon>
        <taxon>Candidatus Giovannoniibacteriota</taxon>
    </lineage>
</organism>
<accession>A0A0G1T554</accession>
<dbReference type="EMBL" id="LCOK01000011">
    <property type="protein sequence ID" value="KKU76857.1"/>
    <property type="molecule type" value="Genomic_DNA"/>
</dbReference>
<protein>
    <recommendedName>
        <fullName evidence="3">Translin</fullName>
    </recommendedName>
</protein>
<reference evidence="1 2" key="1">
    <citation type="journal article" date="2015" name="Nature">
        <title>rRNA introns, odd ribosomes, and small enigmatic genomes across a large radiation of phyla.</title>
        <authorList>
            <person name="Brown C.T."/>
            <person name="Hug L.A."/>
            <person name="Thomas B.C."/>
            <person name="Sharon I."/>
            <person name="Castelle C.J."/>
            <person name="Singh A."/>
            <person name="Wilkins M.J."/>
            <person name="Williams K.H."/>
            <person name="Banfield J.F."/>
        </authorList>
    </citation>
    <scope>NUCLEOTIDE SEQUENCE [LARGE SCALE GENOMIC DNA]</scope>
</reference>
<sequence length="245" mass="27580">MSRDKVLEDLEKEVAEALTAASEDFPRIFEDQRRAYGKQCLGKLRLVTRSSHRVFRYLGKGDVVEAQEEFAYCQRYYGELIASLEALPQLIAAEIANDAGQELTEAAMGIVFYPVLVGEKELSEVALPSCKDLNTTPQAWLAGVADFSSEISKLAEQIRARLVRRGLAKISERSLGDRLLAITDGIQKYFDRYDESYPKILNASNRRFQGYHAKERLVGGSAAWAAKMLNDINDDESLYNKEIEE</sequence>
<evidence type="ECO:0008006" key="3">
    <source>
        <dbReference type="Google" id="ProtNLM"/>
    </source>
</evidence>
<name>A0A0G1T554_9BACT</name>